<accession>A0ABS3YGZ4</accession>
<sequence>MKICASLLLIFIFCAFKPSTIAPDSETFAGTMPCGQLIRPFLRIAAEKDCALVKCKLILARQPATWRLTACNRHILGDNNYSQPGVKSEASGTWSEGKKEGATV</sequence>
<feature type="chain" id="PRO_5045443186" evidence="2">
    <location>
        <begin position="23"/>
        <end position="104"/>
    </location>
</feature>
<evidence type="ECO:0000313" key="3">
    <source>
        <dbReference type="EMBL" id="MBO9153973.1"/>
    </source>
</evidence>
<evidence type="ECO:0000313" key="4">
    <source>
        <dbReference type="Proteomes" id="UP000679126"/>
    </source>
</evidence>
<dbReference type="RefSeq" id="WP_209147096.1">
    <property type="nucleotide sequence ID" value="NZ_JAGHKP010000003.1"/>
</dbReference>
<dbReference type="EMBL" id="JAGHKP010000003">
    <property type="protein sequence ID" value="MBO9153973.1"/>
    <property type="molecule type" value="Genomic_DNA"/>
</dbReference>
<organism evidence="3 4">
    <name type="scientific">Chitinophaga chungangae</name>
    <dbReference type="NCBI Taxonomy" id="2821488"/>
    <lineage>
        <taxon>Bacteria</taxon>
        <taxon>Pseudomonadati</taxon>
        <taxon>Bacteroidota</taxon>
        <taxon>Chitinophagia</taxon>
        <taxon>Chitinophagales</taxon>
        <taxon>Chitinophagaceae</taxon>
        <taxon>Chitinophaga</taxon>
    </lineage>
</organism>
<name>A0ABS3YGZ4_9BACT</name>
<feature type="compositionally biased region" description="Polar residues" evidence="1">
    <location>
        <begin position="82"/>
        <end position="94"/>
    </location>
</feature>
<evidence type="ECO:0000256" key="2">
    <source>
        <dbReference type="SAM" id="SignalP"/>
    </source>
</evidence>
<evidence type="ECO:0000256" key="1">
    <source>
        <dbReference type="SAM" id="MobiDB-lite"/>
    </source>
</evidence>
<feature type="signal peptide" evidence="2">
    <location>
        <begin position="1"/>
        <end position="22"/>
    </location>
</feature>
<gene>
    <name evidence="3" type="ORF">J7I43_17230</name>
</gene>
<comment type="caution">
    <text evidence="3">The sequence shown here is derived from an EMBL/GenBank/DDBJ whole genome shotgun (WGS) entry which is preliminary data.</text>
</comment>
<feature type="region of interest" description="Disordered" evidence="1">
    <location>
        <begin position="82"/>
        <end position="104"/>
    </location>
</feature>
<keyword evidence="2" id="KW-0732">Signal</keyword>
<keyword evidence="4" id="KW-1185">Reference proteome</keyword>
<dbReference type="Proteomes" id="UP000679126">
    <property type="component" value="Unassembled WGS sequence"/>
</dbReference>
<reference evidence="4" key="1">
    <citation type="submission" date="2021-03" db="EMBL/GenBank/DDBJ databases">
        <title>Assistant Professor.</title>
        <authorList>
            <person name="Huq M.A."/>
        </authorList>
    </citation>
    <scope>NUCLEOTIDE SEQUENCE [LARGE SCALE GENOMIC DNA]</scope>
    <source>
        <strain evidence="4">MAH-28</strain>
    </source>
</reference>
<protein>
    <submittedName>
        <fullName evidence="3">Uncharacterized protein</fullName>
    </submittedName>
</protein>
<proteinExistence type="predicted"/>